<proteinExistence type="inferred from homology"/>
<feature type="domain" description="Nitroreductase" evidence="8">
    <location>
        <begin position="7"/>
        <end position="157"/>
    </location>
</feature>
<dbReference type="PANTHER" id="PTHR43821">
    <property type="entry name" value="NAD(P)H NITROREDUCTASE YDJA-RELATED"/>
    <property type="match status" value="1"/>
</dbReference>
<dbReference type="CDD" id="cd02135">
    <property type="entry name" value="YdjA-like"/>
    <property type="match status" value="1"/>
</dbReference>
<evidence type="ECO:0000256" key="4">
    <source>
        <dbReference type="ARBA" id="ARBA00022643"/>
    </source>
</evidence>
<dbReference type="InterPro" id="IPR052530">
    <property type="entry name" value="NAD(P)H_nitroreductase"/>
</dbReference>
<evidence type="ECO:0000256" key="2">
    <source>
        <dbReference type="ARBA" id="ARBA00007118"/>
    </source>
</evidence>
<evidence type="ECO:0000256" key="1">
    <source>
        <dbReference type="ARBA" id="ARBA00001917"/>
    </source>
</evidence>
<comment type="similarity">
    <text evidence="2">Belongs to the nitroreductase family.</text>
</comment>
<evidence type="ECO:0000313" key="10">
    <source>
        <dbReference type="EMBL" id="MCQ9302515.1"/>
    </source>
</evidence>
<dbReference type="InterPro" id="IPR029479">
    <property type="entry name" value="Nitroreductase"/>
</dbReference>
<gene>
    <name evidence="9" type="ORF">CEP64_09235</name>
    <name evidence="10" type="ORF">NQ032_02635</name>
</gene>
<dbReference type="PANTHER" id="PTHR43821:SF1">
    <property type="entry name" value="NAD(P)H NITROREDUCTASE YDJA-RELATED"/>
    <property type="match status" value="1"/>
</dbReference>
<evidence type="ECO:0000259" key="8">
    <source>
        <dbReference type="Pfam" id="PF00881"/>
    </source>
</evidence>
<keyword evidence="5" id="KW-0521">NADP</keyword>
<keyword evidence="4" id="KW-0288">FMN</keyword>
<keyword evidence="3" id="KW-0285">Flavoprotein</keyword>
<evidence type="ECO:0000256" key="7">
    <source>
        <dbReference type="ARBA" id="ARBA00023027"/>
    </source>
</evidence>
<dbReference type="InterPro" id="IPR000415">
    <property type="entry name" value="Nitroreductase-like"/>
</dbReference>
<dbReference type="InterPro" id="IPR026021">
    <property type="entry name" value="YdjA-like"/>
</dbReference>
<dbReference type="Gene3D" id="3.40.109.10">
    <property type="entry name" value="NADH Oxidase"/>
    <property type="match status" value="1"/>
</dbReference>
<reference evidence="9" key="2">
    <citation type="submission" date="2017-12" db="EMBL/GenBank/DDBJ databases">
        <title>FDA dAtabase for Regulatory Grade micrObial Sequences (FDA-ARGOS): Supporting development and validation of Infectious Disease Dx tests.</title>
        <authorList>
            <person name="Campos J."/>
            <person name="Goldberg B."/>
            <person name="Tallon L."/>
            <person name="Sadzewicz L."/>
            <person name="Sengamalay N."/>
            <person name="Ott S."/>
            <person name="Godinez A."/>
            <person name="Nagaraj S."/>
            <person name="Vavikolanu K."/>
            <person name="Vyas G."/>
            <person name="Nadendla S."/>
            <person name="Aluvathingal J."/>
            <person name="Geyer C."/>
            <person name="Nandy P."/>
            <person name="Hobson J."/>
            <person name="Sichtig H."/>
        </authorList>
    </citation>
    <scope>NUCLEOTIDE SEQUENCE</scope>
    <source>
        <strain evidence="9">FDAARGOS_285</strain>
    </source>
</reference>
<dbReference type="Proteomes" id="UP001204068">
    <property type="component" value="Unassembled WGS sequence"/>
</dbReference>
<dbReference type="EMBL" id="JANILD010000001">
    <property type="protein sequence ID" value="MCQ9302515.1"/>
    <property type="molecule type" value="Genomic_DNA"/>
</dbReference>
<accession>A0AAI8DHZ0</accession>
<evidence type="ECO:0000256" key="5">
    <source>
        <dbReference type="ARBA" id="ARBA00022857"/>
    </source>
</evidence>
<evidence type="ECO:0000256" key="3">
    <source>
        <dbReference type="ARBA" id="ARBA00022630"/>
    </source>
</evidence>
<dbReference type="GO" id="GO:0016491">
    <property type="term" value="F:oxidoreductase activity"/>
    <property type="evidence" value="ECO:0007669"/>
    <property type="project" value="UniProtKB-KW"/>
</dbReference>
<keyword evidence="7" id="KW-0520">NAD</keyword>
<name>A0AAI8DHZ0_MAMSC</name>
<dbReference type="AlphaFoldDB" id="A0AAI8DHZ0"/>
<dbReference type="SUPFAM" id="SSF55469">
    <property type="entry name" value="FMN-dependent nitroreductase-like"/>
    <property type="match status" value="1"/>
</dbReference>
<sequence length="179" mass="20846">MELKKAIKERRSVKNYDYEMYIDEEKVFSLVDLATYAPNHGMREPWRLVYINKKQIPEFAEEVAESAFVNDPAKQEKYINKVTKVGGMFVILSKRDSRQKENLENQMAIGAFVQNLMLLMHDEGMGSCWKTPAFIFNPSFRKTVGAHDDEDVCGFLYLTEKDSSVKVMERKNKSLITEW</sequence>
<reference evidence="11" key="1">
    <citation type="submission" date="2017-06" db="EMBL/GenBank/DDBJ databases">
        <title>FDA dAtabase for Regulatory Grade micrObial Sequences (FDA-ARGOS): Supporting development and validation of Infectious Disease Dx tests.</title>
        <authorList>
            <person name="Goldberg B."/>
            <person name="Campos J."/>
            <person name="Tallon L."/>
            <person name="Sadzewicz L."/>
            <person name="Sengamalay N."/>
            <person name="Ott S."/>
            <person name="Godinez A."/>
            <person name="Nagaraj S."/>
            <person name="Vavikolanu K."/>
            <person name="Nadendla S."/>
            <person name="George J."/>
            <person name="Geyer C."/>
            <person name="Sichtig H."/>
        </authorList>
    </citation>
    <scope>NUCLEOTIDE SEQUENCE [LARGE SCALE GENOMIC DNA]</scope>
    <source>
        <strain evidence="11">FDAARGOS_285</strain>
    </source>
</reference>
<comment type="cofactor">
    <cofactor evidence="1">
        <name>FMN</name>
        <dbReference type="ChEBI" id="CHEBI:58210"/>
    </cofactor>
</comment>
<evidence type="ECO:0000256" key="6">
    <source>
        <dbReference type="ARBA" id="ARBA00023002"/>
    </source>
</evidence>
<dbReference type="RefSeq" id="WP_049319789.1">
    <property type="nucleotide sequence ID" value="NZ_CAJVGN010000001.1"/>
</dbReference>
<evidence type="ECO:0000313" key="11">
    <source>
        <dbReference type="Proteomes" id="UP000197058"/>
    </source>
</evidence>
<protein>
    <submittedName>
        <fullName evidence="9">Nitroreductase</fullName>
    </submittedName>
</protein>
<evidence type="ECO:0000313" key="9">
    <source>
        <dbReference type="EMBL" id="ASE34766.1"/>
    </source>
</evidence>
<dbReference type="KEGG" id="sscu:CEP64_09235"/>
<reference evidence="10" key="3">
    <citation type="submission" date="2022-07" db="EMBL/GenBank/DDBJ databases">
        <title>Bacterial species isolated from the porcine tonsil microbiota.</title>
        <authorList>
            <person name="Oliveira I.M.F."/>
        </authorList>
    </citation>
    <scope>NUCLEOTIDE SEQUENCE</scope>
    <source>
        <strain evidence="10">8QC2O2</strain>
    </source>
</reference>
<dbReference type="Proteomes" id="UP000197058">
    <property type="component" value="Chromosome"/>
</dbReference>
<organism evidence="9 11">
    <name type="scientific">Mammaliicoccus sciuri</name>
    <name type="common">Staphylococcus sciuri</name>
    <dbReference type="NCBI Taxonomy" id="1296"/>
    <lineage>
        <taxon>Bacteria</taxon>
        <taxon>Bacillati</taxon>
        <taxon>Bacillota</taxon>
        <taxon>Bacilli</taxon>
        <taxon>Bacillales</taxon>
        <taxon>Staphylococcaceae</taxon>
        <taxon>Mammaliicoccus</taxon>
    </lineage>
</organism>
<dbReference type="EMBL" id="CP022046">
    <property type="protein sequence ID" value="ASE34766.1"/>
    <property type="molecule type" value="Genomic_DNA"/>
</dbReference>
<keyword evidence="6" id="KW-0560">Oxidoreductase</keyword>
<dbReference type="Pfam" id="PF00881">
    <property type="entry name" value="Nitroreductase"/>
    <property type="match status" value="1"/>
</dbReference>